<name>A0A8J5S2Q9_ZIZPA</name>
<keyword evidence="3" id="KW-1185">Reference proteome</keyword>
<feature type="region of interest" description="Disordered" evidence="1">
    <location>
        <begin position="1"/>
        <end position="69"/>
    </location>
</feature>
<feature type="compositionally biased region" description="Low complexity" evidence="1">
    <location>
        <begin position="17"/>
        <end position="35"/>
    </location>
</feature>
<dbReference type="PANTHER" id="PTHR33264:SF8">
    <property type="entry name" value="EXPRESSED PROTEIN"/>
    <property type="match status" value="1"/>
</dbReference>
<proteinExistence type="predicted"/>
<accession>A0A8J5S2Q9</accession>
<dbReference type="AlphaFoldDB" id="A0A8J5S2Q9"/>
<gene>
    <name evidence="2" type="ORF">GUJ93_ZPchr0003g17887</name>
</gene>
<reference evidence="2" key="2">
    <citation type="submission" date="2021-02" db="EMBL/GenBank/DDBJ databases">
        <authorList>
            <person name="Kimball J.A."/>
            <person name="Haas M.W."/>
            <person name="Macchietto M."/>
            <person name="Kono T."/>
            <person name="Duquette J."/>
            <person name="Shao M."/>
        </authorList>
    </citation>
    <scope>NUCLEOTIDE SEQUENCE</scope>
    <source>
        <tissue evidence="2">Fresh leaf tissue</tissue>
    </source>
</reference>
<evidence type="ECO:0000313" key="3">
    <source>
        <dbReference type="Proteomes" id="UP000729402"/>
    </source>
</evidence>
<dbReference type="EMBL" id="JAAALK010000286">
    <property type="protein sequence ID" value="KAG8062893.1"/>
    <property type="molecule type" value="Genomic_DNA"/>
</dbReference>
<reference evidence="2" key="1">
    <citation type="journal article" date="2021" name="bioRxiv">
        <title>Whole Genome Assembly and Annotation of Northern Wild Rice, Zizania palustris L., Supports a Whole Genome Duplication in the Zizania Genus.</title>
        <authorList>
            <person name="Haas M."/>
            <person name="Kono T."/>
            <person name="Macchietto M."/>
            <person name="Millas R."/>
            <person name="McGilp L."/>
            <person name="Shao M."/>
            <person name="Duquette J."/>
            <person name="Hirsch C.N."/>
            <person name="Kimball J."/>
        </authorList>
    </citation>
    <scope>NUCLEOTIDE SEQUENCE</scope>
    <source>
        <tissue evidence="2">Fresh leaf tissue</tissue>
    </source>
</reference>
<organism evidence="2 3">
    <name type="scientific">Zizania palustris</name>
    <name type="common">Northern wild rice</name>
    <dbReference type="NCBI Taxonomy" id="103762"/>
    <lineage>
        <taxon>Eukaryota</taxon>
        <taxon>Viridiplantae</taxon>
        <taxon>Streptophyta</taxon>
        <taxon>Embryophyta</taxon>
        <taxon>Tracheophyta</taxon>
        <taxon>Spermatophyta</taxon>
        <taxon>Magnoliopsida</taxon>
        <taxon>Liliopsida</taxon>
        <taxon>Poales</taxon>
        <taxon>Poaceae</taxon>
        <taxon>BOP clade</taxon>
        <taxon>Oryzoideae</taxon>
        <taxon>Oryzeae</taxon>
        <taxon>Zizaniinae</taxon>
        <taxon>Zizania</taxon>
    </lineage>
</organism>
<dbReference type="OrthoDB" id="695262at2759"/>
<evidence type="ECO:0000313" key="2">
    <source>
        <dbReference type="EMBL" id="KAG8062893.1"/>
    </source>
</evidence>
<sequence>MAGLSSKPRYQHHHSEASAPATSVAVAAARAGDGPRVARRQDDLPSALRRSAAFPPRRQQTRHLHQRCDSEKIRQPRCGEVAGGAAAGCAAVCLCFPAAVVEVVVLATVRAPAALCRRAVRARRRRRSASAGQAGDIYELIVDDGRVVEAGEAAVVWPAAPPPAEEAAELEKEVWATFYGAGFWRSPSQLSDEVR</sequence>
<dbReference type="Proteomes" id="UP000729402">
    <property type="component" value="Unassembled WGS sequence"/>
</dbReference>
<comment type="caution">
    <text evidence="2">The sequence shown here is derived from an EMBL/GenBank/DDBJ whole genome shotgun (WGS) entry which is preliminary data.</text>
</comment>
<protein>
    <submittedName>
        <fullName evidence="2">Uncharacterized protein</fullName>
    </submittedName>
</protein>
<evidence type="ECO:0000256" key="1">
    <source>
        <dbReference type="SAM" id="MobiDB-lite"/>
    </source>
</evidence>
<dbReference type="PANTHER" id="PTHR33264">
    <property type="entry name" value="EXPRESSED PROTEIN"/>
    <property type="match status" value="1"/>
</dbReference>